<dbReference type="InterPro" id="IPR033906">
    <property type="entry name" value="Lipase_N"/>
</dbReference>
<evidence type="ECO:0000256" key="4">
    <source>
        <dbReference type="RuleBase" id="RU004262"/>
    </source>
</evidence>
<dbReference type="PRINTS" id="PR00821">
    <property type="entry name" value="TAGLIPASE"/>
</dbReference>
<reference evidence="6" key="1">
    <citation type="submission" date="2022-01" db="EMBL/GenBank/DDBJ databases">
        <authorList>
            <person name="King R."/>
        </authorList>
    </citation>
    <scope>NUCLEOTIDE SEQUENCE</scope>
</reference>
<dbReference type="GO" id="GO:0016298">
    <property type="term" value="F:lipase activity"/>
    <property type="evidence" value="ECO:0007669"/>
    <property type="project" value="InterPro"/>
</dbReference>
<keyword evidence="7" id="KW-1185">Reference proteome</keyword>
<feature type="domain" description="Lipase" evidence="5">
    <location>
        <begin position="44"/>
        <end position="323"/>
    </location>
</feature>
<evidence type="ECO:0000256" key="1">
    <source>
        <dbReference type="ARBA" id="ARBA00004613"/>
    </source>
</evidence>
<sequence length="336" mass="36645">MSAAVAGTVIGLSLLAAGTIFTISKIFEGSSSNEVDIGGQIVIDPNGPEVQFVLFTRNNTPYLLSPENNATFNNSGFDLDNPTKIVTHGFMSGIKNDVFTSIRDSYLDSGYYNVIGMDWSALCQTEYVSAMRGAKIAGQHLGDFINWLSLNQVQLEMIHLIGHSLGAHVAGIGGDLVRGGRVGRITGLDPAGPGYGDVREDHLKLDRQDAKLVEVVHTFMKVIGTARPSGHVDFYPNGGQFQPGCPELTSLKVAGSIFCNHGRSFELYAESIRNPWAFKSYKCKSLGEALQGECLQETVVYMGQEETYENGLYYFKTRSEKPFSLDGVEPKLNTHN</sequence>
<evidence type="ECO:0000313" key="7">
    <source>
        <dbReference type="Proteomes" id="UP001152799"/>
    </source>
</evidence>
<dbReference type="PANTHER" id="PTHR11610:SF173">
    <property type="entry name" value="LIPASE DOMAIN-CONTAINING PROTEIN-RELATED"/>
    <property type="match status" value="1"/>
</dbReference>
<protein>
    <recommendedName>
        <fullName evidence="5">Lipase domain-containing protein</fullName>
    </recommendedName>
</protein>
<organism evidence="6 7">
    <name type="scientific">Ceutorhynchus assimilis</name>
    <name type="common">cabbage seed weevil</name>
    <dbReference type="NCBI Taxonomy" id="467358"/>
    <lineage>
        <taxon>Eukaryota</taxon>
        <taxon>Metazoa</taxon>
        <taxon>Ecdysozoa</taxon>
        <taxon>Arthropoda</taxon>
        <taxon>Hexapoda</taxon>
        <taxon>Insecta</taxon>
        <taxon>Pterygota</taxon>
        <taxon>Neoptera</taxon>
        <taxon>Endopterygota</taxon>
        <taxon>Coleoptera</taxon>
        <taxon>Polyphaga</taxon>
        <taxon>Cucujiformia</taxon>
        <taxon>Curculionidae</taxon>
        <taxon>Ceutorhynchinae</taxon>
        <taxon>Ceutorhynchus</taxon>
    </lineage>
</organism>
<evidence type="ECO:0000259" key="5">
    <source>
        <dbReference type="Pfam" id="PF00151"/>
    </source>
</evidence>
<dbReference type="GO" id="GO:0017171">
    <property type="term" value="F:serine hydrolase activity"/>
    <property type="evidence" value="ECO:0007669"/>
    <property type="project" value="TreeGrafter"/>
</dbReference>
<dbReference type="InterPro" id="IPR000734">
    <property type="entry name" value="TAG_lipase"/>
</dbReference>
<dbReference type="Gene3D" id="3.40.50.1820">
    <property type="entry name" value="alpha/beta hydrolase"/>
    <property type="match status" value="1"/>
</dbReference>
<dbReference type="InterPro" id="IPR013818">
    <property type="entry name" value="Lipase"/>
</dbReference>
<gene>
    <name evidence="6" type="ORF">CEUTPL_LOCUS2451</name>
</gene>
<dbReference type="OrthoDB" id="199913at2759"/>
<evidence type="ECO:0000313" key="6">
    <source>
        <dbReference type="EMBL" id="CAG9761757.1"/>
    </source>
</evidence>
<dbReference type="AlphaFoldDB" id="A0A9N9MH84"/>
<dbReference type="SUPFAM" id="SSF53474">
    <property type="entry name" value="alpha/beta-Hydrolases"/>
    <property type="match status" value="1"/>
</dbReference>
<dbReference type="Pfam" id="PF00151">
    <property type="entry name" value="Lipase"/>
    <property type="match status" value="1"/>
</dbReference>
<dbReference type="PANTHER" id="PTHR11610">
    <property type="entry name" value="LIPASE"/>
    <property type="match status" value="1"/>
</dbReference>
<evidence type="ECO:0000256" key="2">
    <source>
        <dbReference type="ARBA" id="ARBA00010701"/>
    </source>
</evidence>
<dbReference type="InterPro" id="IPR029058">
    <property type="entry name" value="AB_hydrolase_fold"/>
</dbReference>
<comment type="subcellular location">
    <subcellularLocation>
        <location evidence="1">Secreted</location>
    </subcellularLocation>
</comment>
<dbReference type="GO" id="GO:0005615">
    <property type="term" value="C:extracellular space"/>
    <property type="evidence" value="ECO:0007669"/>
    <property type="project" value="TreeGrafter"/>
</dbReference>
<comment type="similarity">
    <text evidence="2 4">Belongs to the AB hydrolase superfamily. Lipase family.</text>
</comment>
<proteinExistence type="inferred from homology"/>
<evidence type="ECO:0000256" key="3">
    <source>
        <dbReference type="ARBA" id="ARBA00022525"/>
    </source>
</evidence>
<dbReference type="GO" id="GO:0016042">
    <property type="term" value="P:lipid catabolic process"/>
    <property type="evidence" value="ECO:0007669"/>
    <property type="project" value="TreeGrafter"/>
</dbReference>
<dbReference type="CDD" id="cd00707">
    <property type="entry name" value="Pancreat_lipase_like"/>
    <property type="match status" value="1"/>
</dbReference>
<name>A0A9N9MH84_9CUCU</name>
<keyword evidence="3" id="KW-0964">Secreted</keyword>
<dbReference type="EMBL" id="OU892286">
    <property type="protein sequence ID" value="CAG9761757.1"/>
    <property type="molecule type" value="Genomic_DNA"/>
</dbReference>
<dbReference type="Proteomes" id="UP001152799">
    <property type="component" value="Chromosome 10"/>
</dbReference>
<accession>A0A9N9MH84</accession>